<name>A0A4Z2IDP6_9TELE</name>
<dbReference type="AlphaFoldDB" id="A0A4Z2IDP6"/>
<evidence type="ECO:0000313" key="2">
    <source>
        <dbReference type="Proteomes" id="UP000314294"/>
    </source>
</evidence>
<dbReference type="EMBL" id="SRLO01000100">
    <property type="protein sequence ID" value="TNN75675.1"/>
    <property type="molecule type" value="Genomic_DNA"/>
</dbReference>
<organism evidence="1 2">
    <name type="scientific">Liparis tanakae</name>
    <name type="common">Tanaka's snailfish</name>
    <dbReference type="NCBI Taxonomy" id="230148"/>
    <lineage>
        <taxon>Eukaryota</taxon>
        <taxon>Metazoa</taxon>
        <taxon>Chordata</taxon>
        <taxon>Craniata</taxon>
        <taxon>Vertebrata</taxon>
        <taxon>Euteleostomi</taxon>
        <taxon>Actinopterygii</taxon>
        <taxon>Neopterygii</taxon>
        <taxon>Teleostei</taxon>
        <taxon>Neoteleostei</taxon>
        <taxon>Acanthomorphata</taxon>
        <taxon>Eupercaria</taxon>
        <taxon>Perciformes</taxon>
        <taxon>Cottioidei</taxon>
        <taxon>Cottales</taxon>
        <taxon>Liparidae</taxon>
        <taxon>Liparis</taxon>
    </lineage>
</organism>
<comment type="caution">
    <text evidence="1">The sequence shown here is derived from an EMBL/GenBank/DDBJ whole genome shotgun (WGS) entry which is preliminary data.</text>
</comment>
<proteinExistence type="predicted"/>
<keyword evidence="2" id="KW-1185">Reference proteome</keyword>
<accession>A0A4Z2IDP6</accession>
<gene>
    <name evidence="1" type="ORF">EYF80_014038</name>
</gene>
<sequence length="164" mass="17602">MTIHPFSAADNLRPTEEEMTHSLQDLDLSSTEPLVVFSGTVTSRMSILNSGASSTSVRDTETKAVDSPLYSRPVISGSGLRASIWILMPRIEIRYLNYDQMADAVAVAFHSKKSLVVSGRDVEVDQGAAAVGLIGVRGSDAQHRVSHGSVLCQRGTAVLQDTET</sequence>
<dbReference type="Proteomes" id="UP000314294">
    <property type="component" value="Unassembled WGS sequence"/>
</dbReference>
<evidence type="ECO:0000313" key="1">
    <source>
        <dbReference type="EMBL" id="TNN75675.1"/>
    </source>
</evidence>
<protein>
    <submittedName>
        <fullName evidence="1">Uncharacterized protein</fullName>
    </submittedName>
</protein>
<reference evidence="1 2" key="1">
    <citation type="submission" date="2019-03" db="EMBL/GenBank/DDBJ databases">
        <title>First draft genome of Liparis tanakae, snailfish: a comprehensive survey of snailfish specific genes.</title>
        <authorList>
            <person name="Kim W."/>
            <person name="Song I."/>
            <person name="Jeong J.-H."/>
            <person name="Kim D."/>
            <person name="Kim S."/>
            <person name="Ryu S."/>
            <person name="Song J.Y."/>
            <person name="Lee S.K."/>
        </authorList>
    </citation>
    <scope>NUCLEOTIDE SEQUENCE [LARGE SCALE GENOMIC DNA]</scope>
    <source>
        <tissue evidence="1">Muscle</tissue>
    </source>
</reference>